<dbReference type="AlphaFoldDB" id="F0ZZ04"/>
<dbReference type="RefSeq" id="XP_003292649.1">
    <property type="nucleotide sequence ID" value="XM_003292601.1"/>
</dbReference>
<dbReference type="InParanoid" id="F0ZZ04"/>
<dbReference type="GeneID" id="10508592"/>
<dbReference type="KEGG" id="dpp:DICPUDRAFT_83253"/>
<evidence type="ECO:0000313" key="2">
    <source>
        <dbReference type="Proteomes" id="UP000001064"/>
    </source>
</evidence>
<dbReference type="Proteomes" id="UP000001064">
    <property type="component" value="Unassembled WGS sequence"/>
</dbReference>
<accession>F0ZZ04</accession>
<name>F0ZZ04_DICPU</name>
<organism evidence="1 2">
    <name type="scientific">Dictyostelium purpureum</name>
    <name type="common">Slime mold</name>
    <dbReference type="NCBI Taxonomy" id="5786"/>
    <lineage>
        <taxon>Eukaryota</taxon>
        <taxon>Amoebozoa</taxon>
        <taxon>Evosea</taxon>
        <taxon>Eumycetozoa</taxon>
        <taxon>Dictyostelia</taxon>
        <taxon>Dictyosteliales</taxon>
        <taxon>Dictyosteliaceae</taxon>
        <taxon>Dictyostelium</taxon>
    </lineage>
</organism>
<dbReference type="EMBL" id="GL871297">
    <property type="protein sequence ID" value="EGC30835.1"/>
    <property type="molecule type" value="Genomic_DNA"/>
</dbReference>
<protein>
    <submittedName>
        <fullName evidence="1">Uncharacterized protein</fullName>
    </submittedName>
</protein>
<dbReference type="VEuPathDB" id="AmoebaDB:DICPUDRAFT_83253"/>
<proteinExistence type="predicted"/>
<gene>
    <name evidence="1" type="ORF">DICPUDRAFT_83253</name>
</gene>
<sequence>MEGCPHQRFSYEELFKISRKNYLNVIEQLVQSSDNKNININSRCTPACKEKMIRIVQATFNQYRDDLCWYYNDAKLVDGGSATDYICAMTGMWEKDPFLYNFTPQLNEHGQVPEYPNVVNKDIKE</sequence>
<keyword evidence="2" id="KW-1185">Reference proteome</keyword>
<evidence type="ECO:0000313" key="1">
    <source>
        <dbReference type="EMBL" id="EGC30835.1"/>
    </source>
</evidence>
<reference evidence="2" key="1">
    <citation type="journal article" date="2011" name="Genome Biol.">
        <title>Comparative genomics of the social amoebae Dictyostelium discoideum and Dictyostelium purpureum.</title>
        <authorList>
            <consortium name="US DOE Joint Genome Institute (JGI-PGF)"/>
            <person name="Sucgang R."/>
            <person name="Kuo A."/>
            <person name="Tian X."/>
            <person name="Salerno W."/>
            <person name="Parikh A."/>
            <person name="Feasley C.L."/>
            <person name="Dalin E."/>
            <person name="Tu H."/>
            <person name="Huang E."/>
            <person name="Barry K."/>
            <person name="Lindquist E."/>
            <person name="Shapiro H."/>
            <person name="Bruce D."/>
            <person name="Schmutz J."/>
            <person name="Salamov A."/>
            <person name="Fey P."/>
            <person name="Gaudet P."/>
            <person name="Anjard C."/>
            <person name="Babu M.M."/>
            <person name="Basu S."/>
            <person name="Bushmanova Y."/>
            <person name="van der Wel H."/>
            <person name="Katoh-Kurasawa M."/>
            <person name="Dinh C."/>
            <person name="Coutinho P.M."/>
            <person name="Saito T."/>
            <person name="Elias M."/>
            <person name="Schaap P."/>
            <person name="Kay R.R."/>
            <person name="Henrissat B."/>
            <person name="Eichinger L."/>
            <person name="Rivero F."/>
            <person name="Putnam N.H."/>
            <person name="West C.M."/>
            <person name="Loomis W.F."/>
            <person name="Chisholm R.L."/>
            <person name="Shaulsky G."/>
            <person name="Strassmann J.E."/>
            <person name="Queller D.C."/>
            <person name="Kuspa A."/>
            <person name="Grigoriev I.V."/>
        </authorList>
    </citation>
    <scope>NUCLEOTIDE SEQUENCE [LARGE SCALE GENOMIC DNA]</scope>
    <source>
        <strain evidence="2">QSDP1</strain>
    </source>
</reference>